<protein>
    <submittedName>
        <fullName evidence="1">Uncharacterized protein</fullName>
    </submittedName>
</protein>
<proteinExistence type="predicted"/>
<dbReference type="EMBL" id="AP017313">
    <property type="protein sequence ID" value="BAU54213.1"/>
    <property type="molecule type" value="Genomic_DNA"/>
</dbReference>
<organism evidence="1 2">
    <name type="scientific">Mucilaginibacter gotjawali</name>
    <dbReference type="NCBI Taxonomy" id="1550579"/>
    <lineage>
        <taxon>Bacteria</taxon>
        <taxon>Pseudomonadati</taxon>
        <taxon>Bacteroidota</taxon>
        <taxon>Sphingobacteriia</taxon>
        <taxon>Sphingobacteriales</taxon>
        <taxon>Sphingobacteriaceae</taxon>
        <taxon>Mucilaginibacter</taxon>
    </lineage>
</organism>
<accession>A0A0X8X335</accession>
<evidence type="ECO:0000313" key="2">
    <source>
        <dbReference type="Proteomes" id="UP000218263"/>
    </source>
</evidence>
<name>A0A0X8X335_9SPHI</name>
<dbReference type="Proteomes" id="UP000218263">
    <property type="component" value="Chromosome"/>
</dbReference>
<dbReference type="AlphaFoldDB" id="A0A0X8X335"/>
<sequence>MFTLFKKTSWKIKGKAFVFFDTLFQQLPTEFRFLSDGLHKGLYRRFGVNFSLKGHHYHIGFDPSQSDKSMTREKPFELKNIIVIEGENKYPLTITVHRGLWIGFGIEKNILKFKTFRFDLSMLEKDMKKFANDSKIEKLVKGLSSDKLTLDDLSEFEIDGKFYYQIKDLEDGNYIAIDKNGQVFGLIHDPYKIELINKSVRQFTNDVNCGKFDFNKYLDGIKQPM</sequence>
<reference evidence="1 2" key="1">
    <citation type="submission" date="2015-12" db="EMBL/GenBank/DDBJ databases">
        <title>Genome sequence of Mucilaginibacter gotjawali.</title>
        <authorList>
            <person name="Lee J.S."/>
            <person name="Lee K.C."/>
            <person name="Kim K.K."/>
            <person name="Lee B.W."/>
        </authorList>
    </citation>
    <scope>NUCLEOTIDE SEQUENCE [LARGE SCALE GENOMIC DNA]</scope>
    <source>
        <strain evidence="1 2">SA3-7</strain>
    </source>
</reference>
<gene>
    <name evidence="1" type="ORF">MgSA37_02387</name>
</gene>
<evidence type="ECO:0000313" key="1">
    <source>
        <dbReference type="EMBL" id="BAU54213.1"/>
    </source>
</evidence>
<dbReference type="KEGG" id="mgot:MgSA37_02387"/>
<keyword evidence="2" id="KW-1185">Reference proteome</keyword>